<keyword evidence="10" id="KW-0594">Phospholipid biosynthesis</keyword>
<sequence length="506" mass="58382">MKLKIWLGRIIPLVIIALGEVGLYFTLFKWLTSSFVFVEALLHILSVLIILNIVRTSRHLSSDLMWILLIMLFPVFGTFVYVLMLLSLLFGKTFRNIIQEQKKASSYYIQDASIIDEIRKDNKDYVSQLSFLSEEGFPFYHNTGFEYYAPCENGFDGMLKELKKAEKYIFMEYFIIEEGIMFNSILSILEEKVKQGVEVRIMYDDMGSLGTLPASYAKQLQKKGIKAVSFNRISPIINTIMNHRDHRKILVIDGKVAFSGGANLADEYINKKVKYGHWMDNIICIKGKAVWSYLVMFLTNWNALRHEDEDYTVFKNSRIVDETFFDGYIAPYAETPLDQELTGQSVYEDLLNSANEYVYIMTPYLIIDSEMINTLIHTAKKGVDVRIIMPGIADKQIIHDMGTTYYAQLIQGGVKIYEYEPGFVHSKVFISDDTYATVGTINLDYRSLYLHFENGTLLYKSKKILNVKQNFMDTLSKCKEIQIEDNHVNIVKGLFLSIIRIFSPLL</sequence>
<evidence type="ECO:0000259" key="14">
    <source>
        <dbReference type="PROSITE" id="PS50035"/>
    </source>
</evidence>
<dbReference type="CDD" id="cd09160">
    <property type="entry name" value="PLDc_SMU_988_like_2"/>
    <property type="match status" value="1"/>
</dbReference>
<feature type="transmembrane region" description="Helical" evidence="13">
    <location>
        <begin position="7"/>
        <end position="28"/>
    </location>
</feature>
<dbReference type="Proteomes" id="UP000265489">
    <property type="component" value="Unassembled WGS sequence"/>
</dbReference>
<keyword evidence="11" id="KW-1208">Phospholipid metabolism</keyword>
<feature type="domain" description="PLD phosphodiesterase" evidence="14">
    <location>
        <begin position="420"/>
        <end position="447"/>
    </location>
</feature>
<feature type="transmembrane region" description="Helical" evidence="13">
    <location>
        <begin position="34"/>
        <end position="54"/>
    </location>
</feature>
<keyword evidence="5 13" id="KW-0812">Transmembrane</keyword>
<dbReference type="EMBL" id="QRYQ01000010">
    <property type="protein sequence ID" value="RGU91503.1"/>
    <property type="molecule type" value="Genomic_DNA"/>
</dbReference>
<evidence type="ECO:0000256" key="10">
    <source>
        <dbReference type="ARBA" id="ARBA00023209"/>
    </source>
</evidence>
<evidence type="ECO:0000256" key="8">
    <source>
        <dbReference type="ARBA" id="ARBA00023098"/>
    </source>
</evidence>
<organism evidence="15 16">
    <name type="scientific">Holdemanella biformis</name>
    <dbReference type="NCBI Taxonomy" id="1735"/>
    <lineage>
        <taxon>Bacteria</taxon>
        <taxon>Bacillati</taxon>
        <taxon>Bacillota</taxon>
        <taxon>Erysipelotrichia</taxon>
        <taxon>Erysipelotrichales</taxon>
        <taxon>Erysipelotrichaceae</taxon>
        <taxon>Holdemanella</taxon>
    </lineage>
</organism>
<dbReference type="SUPFAM" id="SSF56024">
    <property type="entry name" value="Phospholipase D/nuclease"/>
    <property type="match status" value="2"/>
</dbReference>
<keyword evidence="8" id="KW-0443">Lipid metabolism</keyword>
<dbReference type="InterPro" id="IPR025202">
    <property type="entry name" value="PLD-like_dom"/>
</dbReference>
<feature type="transmembrane region" description="Helical" evidence="13">
    <location>
        <begin position="66"/>
        <end position="90"/>
    </location>
</feature>
<dbReference type="PANTHER" id="PTHR21248:SF22">
    <property type="entry name" value="PHOSPHOLIPASE D"/>
    <property type="match status" value="1"/>
</dbReference>
<evidence type="ECO:0000313" key="16">
    <source>
        <dbReference type="Proteomes" id="UP000265489"/>
    </source>
</evidence>
<evidence type="ECO:0000256" key="5">
    <source>
        <dbReference type="ARBA" id="ARBA00022692"/>
    </source>
</evidence>
<keyword evidence="7 13" id="KW-1133">Transmembrane helix</keyword>
<evidence type="ECO:0000256" key="6">
    <source>
        <dbReference type="ARBA" id="ARBA00022737"/>
    </source>
</evidence>
<evidence type="ECO:0000256" key="3">
    <source>
        <dbReference type="ARBA" id="ARBA00022516"/>
    </source>
</evidence>
<protein>
    <recommendedName>
        <fullName evidence="12">Cardiolipin synthase</fullName>
        <ecNumber evidence="12">2.7.8.-</ecNumber>
    </recommendedName>
</protein>
<keyword evidence="9 13" id="KW-0472">Membrane</keyword>
<dbReference type="Pfam" id="PF13091">
    <property type="entry name" value="PLDc_2"/>
    <property type="match status" value="2"/>
</dbReference>
<evidence type="ECO:0000256" key="7">
    <source>
        <dbReference type="ARBA" id="ARBA00022989"/>
    </source>
</evidence>
<dbReference type="Pfam" id="PF13396">
    <property type="entry name" value="PLDc_N"/>
    <property type="match status" value="1"/>
</dbReference>
<dbReference type="AlphaFoldDB" id="A0A395WBP9"/>
<comment type="caution">
    <text evidence="15">The sequence shown here is derived from an EMBL/GenBank/DDBJ whole genome shotgun (WGS) entry which is preliminary data.</text>
</comment>
<feature type="domain" description="PLD phosphodiesterase" evidence="14">
    <location>
        <begin position="241"/>
        <end position="268"/>
    </location>
</feature>
<dbReference type="InterPro" id="IPR022924">
    <property type="entry name" value="Cardiolipin_synthase"/>
</dbReference>
<keyword evidence="2" id="KW-1003">Cell membrane</keyword>
<dbReference type="GO" id="GO:0032049">
    <property type="term" value="P:cardiolipin biosynthetic process"/>
    <property type="evidence" value="ECO:0007669"/>
    <property type="project" value="UniProtKB-UniRule"/>
</dbReference>
<evidence type="ECO:0000256" key="12">
    <source>
        <dbReference type="NCBIfam" id="TIGR04265"/>
    </source>
</evidence>
<dbReference type="SMART" id="SM00155">
    <property type="entry name" value="PLDc"/>
    <property type="match status" value="2"/>
</dbReference>
<dbReference type="InterPro" id="IPR001736">
    <property type="entry name" value="PLipase_D/transphosphatidylase"/>
</dbReference>
<keyword evidence="4" id="KW-0808">Transferase</keyword>
<dbReference type="PROSITE" id="PS50035">
    <property type="entry name" value="PLD"/>
    <property type="match status" value="2"/>
</dbReference>
<dbReference type="PANTHER" id="PTHR21248">
    <property type="entry name" value="CARDIOLIPIN SYNTHASE"/>
    <property type="match status" value="1"/>
</dbReference>
<dbReference type="Gene3D" id="3.30.870.10">
    <property type="entry name" value="Endonuclease Chain A"/>
    <property type="match status" value="2"/>
</dbReference>
<dbReference type="NCBIfam" id="TIGR04265">
    <property type="entry name" value="bac_cardiolipin"/>
    <property type="match status" value="1"/>
</dbReference>
<reference evidence="15 16" key="1">
    <citation type="submission" date="2018-08" db="EMBL/GenBank/DDBJ databases">
        <title>A genome reference for cultivated species of the human gut microbiota.</title>
        <authorList>
            <person name="Zou Y."/>
            <person name="Xue W."/>
            <person name="Luo G."/>
        </authorList>
    </citation>
    <scope>NUCLEOTIDE SEQUENCE [LARGE SCALE GENOMIC DNA]</scope>
    <source>
        <strain evidence="15 16">AF15-20</strain>
    </source>
</reference>
<dbReference type="CDD" id="cd09154">
    <property type="entry name" value="PLDc_SMU_988_like_1"/>
    <property type="match status" value="1"/>
</dbReference>
<evidence type="ECO:0000256" key="4">
    <source>
        <dbReference type="ARBA" id="ARBA00022679"/>
    </source>
</evidence>
<evidence type="ECO:0000256" key="1">
    <source>
        <dbReference type="ARBA" id="ARBA00004651"/>
    </source>
</evidence>
<comment type="subcellular location">
    <subcellularLocation>
        <location evidence="1">Cell membrane</location>
        <topology evidence="1">Multi-pass membrane protein</topology>
    </subcellularLocation>
</comment>
<proteinExistence type="predicted"/>
<keyword evidence="6" id="KW-0677">Repeat</keyword>
<dbReference type="GO" id="GO:0008808">
    <property type="term" value="F:cardiolipin synthase activity"/>
    <property type="evidence" value="ECO:0007669"/>
    <property type="project" value="UniProtKB-UniRule"/>
</dbReference>
<name>A0A395WBP9_9FIRM</name>
<evidence type="ECO:0000256" key="11">
    <source>
        <dbReference type="ARBA" id="ARBA00023264"/>
    </source>
</evidence>
<gene>
    <name evidence="15" type="primary">cls</name>
    <name evidence="15" type="ORF">DWW32_06435</name>
</gene>
<evidence type="ECO:0000256" key="2">
    <source>
        <dbReference type="ARBA" id="ARBA00022475"/>
    </source>
</evidence>
<evidence type="ECO:0000256" key="9">
    <source>
        <dbReference type="ARBA" id="ARBA00023136"/>
    </source>
</evidence>
<keyword evidence="3" id="KW-0444">Lipid biosynthesis</keyword>
<accession>A0A395WBP9</accession>
<dbReference type="InterPro" id="IPR027379">
    <property type="entry name" value="CLS_N"/>
</dbReference>
<dbReference type="GO" id="GO:0005886">
    <property type="term" value="C:plasma membrane"/>
    <property type="evidence" value="ECO:0007669"/>
    <property type="project" value="UniProtKB-SubCell"/>
</dbReference>
<dbReference type="GeneID" id="66578745"/>
<evidence type="ECO:0000313" key="15">
    <source>
        <dbReference type="EMBL" id="RGU91503.1"/>
    </source>
</evidence>
<dbReference type="EC" id="2.7.8.-" evidence="12"/>
<evidence type="ECO:0000256" key="13">
    <source>
        <dbReference type="SAM" id="Phobius"/>
    </source>
</evidence>
<dbReference type="RefSeq" id="WP_118325166.1">
    <property type="nucleotide sequence ID" value="NZ_CATXNH010000105.1"/>
</dbReference>